<dbReference type="Proteomes" id="UP001153050">
    <property type="component" value="Unassembled WGS sequence"/>
</dbReference>
<name>A0ABM9EIF5_9HYPH</name>
<comment type="caution">
    <text evidence="1">The sequence shown here is derived from an EMBL/GenBank/DDBJ whole genome shotgun (WGS) entry which is preliminary data.</text>
</comment>
<evidence type="ECO:0000313" key="2">
    <source>
        <dbReference type="Proteomes" id="UP001153050"/>
    </source>
</evidence>
<gene>
    <name evidence="1" type="ORF">MES5069_70290</name>
</gene>
<dbReference type="EMBL" id="CAKXZT010000168">
    <property type="protein sequence ID" value="CAH2408672.1"/>
    <property type="molecule type" value="Genomic_DNA"/>
</dbReference>
<sequence length="66" mass="7048">MVPGMCKLAIGGNIFDAHPGDLLFPAGPRHGAIGTGPEGCVYYKIFAPARPDQLPGWIVPLVLRYD</sequence>
<dbReference type="InterPro" id="IPR014710">
    <property type="entry name" value="RmlC-like_jellyroll"/>
</dbReference>
<reference evidence="1 2" key="1">
    <citation type="submission" date="2022-03" db="EMBL/GenBank/DDBJ databases">
        <authorList>
            <person name="Brunel B."/>
        </authorList>
    </citation>
    <scope>NUCLEOTIDE SEQUENCE [LARGE SCALE GENOMIC DNA]</scope>
    <source>
        <strain evidence="1">STM5069sample</strain>
    </source>
</reference>
<protein>
    <recommendedName>
        <fullName evidence="3">Cupin domain-containing protein</fullName>
    </recommendedName>
</protein>
<dbReference type="Gene3D" id="2.60.120.10">
    <property type="entry name" value="Jelly Rolls"/>
    <property type="match status" value="1"/>
</dbReference>
<keyword evidence="2" id="KW-1185">Reference proteome</keyword>
<dbReference type="SUPFAM" id="SSF51182">
    <property type="entry name" value="RmlC-like cupins"/>
    <property type="match status" value="1"/>
</dbReference>
<proteinExistence type="predicted"/>
<evidence type="ECO:0008006" key="3">
    <source>
        <dbReference type="Google" id="ProtNLM"/>
    </source>
</evidence>
<evidence type="ECO:0000313" key="1">
    <source>
        <dbReference type="EMBL" id="CAH2408672.1"/>
    </source>
</evidence>
<organism evidence="1 2">
    <name type="scientific">Mesorhizobium escarrei</name>
    <dbReference type="NCBI Taxonomy" id="666018"/>
    <lineage>
        <taxon>Bacteria</taxon>
        <taxon>Pseudomonadati</taxon>
        <taxon>Pseudomonadota</taxon>
        <taxon>Alphaproteobacteria</taxon>
        <taxon>Hyphomicrobiales</taxon>
        <taxon>Phyllobacteriaceae</taxon>
        <taxon>Mesorhizobium</taxon>
    </lineage>
</organism>
<accession>A0ABM9EIF5</accession>
<dbReference type="InterPro" id="IPR011051">
    <property type="entry name" value="RmlC_Cupin_sf"/>
</dbReference>